<dbReference type="SUPFAM" id="SSF69279">
    <property type="entry name" value="Phage tail proteins"/>
    <property type="match status" value="1"/>
</dbReference>
<name>A0ABS4FWA6_9BACL</name>
<evidence type="ECO:0000313" key="2">
    <source>
        <dbReference type="Proteomes" id="UP001519272"/>
    </source>
</evidence>
<dbReference type="InterPro" id="IPR038628">
    <property type="entry name" value="XkdM-like_sf"/>
</dbReference>
<dbReference type="Gene3D" id="2.30.110.40">
    <property type="entry name" value="Phage tail tube protein"/>
    <property type="match status" value="1"/>
</dbReference>
<dbReference type="Pfam" id="PF09393">
    <property type="entry name" value="DUF2001"/>
    <property type="match status" value="1"/>
</dbReference>
<dbReference type="Proteomes" id="UP001519272">
    <property type="component" value="Unassembled WGS sequence"/>
</dbReference>
<protein>
    <recommendedName>
        <fullName evidence="3">Phage portal protein</fullName>
    </recommendedName>
</protein>
<evidence type="ECO:0000313" key="1">
    <source>
        <dbReference type="EMBL" id="MBP1906805.1"/>
    </source>
</evidence>
<comment type="caution">
    <text evidence="1">The sequence shown here is derived from an EMBL/GenBank/DDBJ whole genome shotgun (WGS) entry which is preliminary data.</text>
</comment>
<dbReference type="InterPro" id="IPR018989">
    <property type="entry name" value="DUF2001"/>
</dbReference>
<keyword evidence="2" id="KW-1185">Reference proteome</keyword>
<dbReference type="RefSeq" id="WP_210090397.1">
    <property type="nucleotide sequence ID" value="NZ_JAGGKG010000018.1"/>
</dbReference>
<accession>A0ABS4FWA6</accession>
<sequence>MSFLNLKDTISGQAGKAYATIDEQVEEMFHAKNIEAISKKNKTQGKTLGKIGTQSKSNGYEGTGKMNLYYGSPTFRRMMYKYMKTGVDTYFDLQIINDDPTSSVGKQTVVLKNVNLDSAVMAKFDVDSEMLDEDVEFTFDDADILDEFGRPVIQ</sequence>
<organism evidence="1 2">
    <name type="scientific">Paenibacillus turicensis</name>
    <dbReference type="NCBI Taxonomy" id="160487"/>
    <lineage>
        <taxon>Bacteria</taxon>
        <taxon>Bacillati</taxon>
        <taxon>Bacillota</taxon>
        <taxon>Bacilli</taxon>
        <taxon>Bacillales</taxon>
        <taxon>Paenibacillaceae</taxon>
        <taxon>Paenibacillus</taxon>
    </lineage>
</organism>
<proteinExistence type="predicted"/>
<evidence type="ECO:0008006" key="3">
    <source>
        <dbReference type="Google" id="ProtNLM"/>
    </source>
</evidence>
<dbReference type="EMBL" id="JAGGKG010000018">
    <property type="protein sequence ID" value="MBP1906805.1"/>
    <property type="molecule type" value="Genomic_DNA"/>
</dbReference>
<gene>
    <name evidence="1" type="ORF">J2Z32_003469</name>
</gene>
<reference evidence="1 2" key="1">
    <citation type="submission" date="2021-03" db="EMBL/GenBank/DDBJ databases">
        <title>Genomic Encyclopedia of Type Strains, Phase IV (KMG-IV): sequencing the most valuable type-strain genomes for metagenomic binning, comparative biology and taxonomic classification.</title>
        <authorList>
            <person name="Goeker M."/>
        </authorList>
    </citation>
    <scope>NUCLEOTIDE SEQUENCE [LARGE SCALE GENOMIC DNA]</scope>
    <source>
        <strain evidence="1 2">DSM 14349</strain>
    </source>
</reference>